<accession>A0ABS3TP48</accession>
<protein>
    <submittedName>
        <fullName evidence="2">DUF2790 domain-containing protein</fullName>
    </submittedName>
</protein>
<proteinExistence type="predicted"/>
<keyword evidence="1" id="KW-0732">Signal</keyword>
<evidence type="ECO:0000313" key="2">
    <source>
        <dbReference type="EMBL" id="MBO3275433.1"/>
    </source>
</evidence>
<dbReference type="InterPro" id="IPR021245">
    <property type="entry name" value="DUF2790"/>
</dbReference>
<dbReference type="Proteomes" id="UP000669060">
    <property type="component" value="Unassembled WGS sequence"/>
</dbReference>
<dbReference type="RefSeq" id="WP_208313387.1">
    <property type="nucleotide sequence ID" value="NZ_JAELYA010000003.1"/>
</dbReference>
<feature type="chain" id="PRO_5047053292" evidence="1">
    <location>
        <begin position="23"/>
        <end position="81"/>
    </location>
</feature>
<dbReference type="Gene3D" id="2.30.140.50">
    <property type="entry name" value="Protein of unknown function DUF2790"/>
    <property type="match status" value="1"/>
</dbReference>
<organism evidence="2 3">
    <name type="scientific">Pseudomonas schmalbachii</name>
    <dbReference type="NCBI Taxonomy" id="2816993"/>
    <lineage>
        <taxon>Bacteria</taxon>
        <taxon>Pseudomonadati</taxon>
        <taxon>Pseudomonadota</taxon>
        <taxon>Gammaproteobacteria</taxon>
        <taxon>Pseudomonadales</taxon>
        <taxon>Pseudomonadaceae</taxon>
        <taxon>Pseudomonas</taxon>
    </lineage>
</organism>
<sequence length="81" mass="9176">MKRTLLCLLGAPLMFHAVASTAAETPVVYQYGMKLDIDRVISIEQPNERCEVIPARMTYVDSRGEVHVLEYLRQTSMCSDI</sequence>
<comment type="caution">
    <text evidence="2">The sequence shown here is derived from an EMBL/GenBank/DDBJ whole genome shotgun (WGS) entry which is preliminary data.</text>
</comment>
<dbReference type="Pfam" id="PF10976">
    <property type="entry name" value="DUF2790"/>
    <property type="match status" value="1"/>
</dbReference>
<reference evidence="2 3" key="1">
    <citation type="submission" date="2020-12" db="EMBL/GenBank/DDBJ databases">
        <title>Pseudomonas schmalbachii sp. nov. isolated from millipede gut.</title>
        <authorList>
            <person name="Shelomi M."/>
        </authorList>
    </citation>
    <scope>NUCLEOTIDE SEQUENCE [LARGE SCALE GENOMIC DNA]</scope>
    <source>
        <strain evidence="2 3">Milli4</strain>
    </source>
</reference>
<gene>
    <name evidence="2" type="ORF">JFY56_09370</name>
</gene>
<evidence type="ECO:0000256" key="1">
    <source>
        <dbReference type="SAM" id="SignalP"/>
    </source>
</evidence>
<evidence type="ECO:0000313" key="3">
    <source>
        <dbReference type="Proteomes" id="UP000669060"/>
    </source>
</evidence>
<keyword evidence="3" id="KW-1185">Reference proteome</keyword>
<name>A0ABS3TP48_9PSED</name>
<dbReference type="EMBL" id="JAELYA010000003">
    <property type="protein sequence ID" value="MBO3275433.1"/>
    <property type="molecule type" value="Genomic_DNA"/>
</dbReference>
<feature type="signal peptide" evidence="1">
    <location>
        <begin position="1"/>
        <end position="22"/>
    </location>
</feature>